<name>A0AAW8A2Q8_KLEPN</name>
<dbReference type="RefSeq" id="WP_096812630.1">
    <property type="nucleotide sequence ID" value="NZ_CP056329.1"/>
</dbReference>
<keyword evidence="1" id="KW-0812">Transmembrane</keyword>
<sequence length="160" mass="18473">MEIVIPVAMIFLVVFQVVSYARVVFLRRHLMKPLVERYLLRQDASNIQKRLAVEAFKDALSISLPIKLLIGHKAREREQAGNILKTKEDSAFMAHCMQENPANEALAELISLMFSLNVKFNIVLHFVCLLFRVKWRSLTDIREVRNSVGNAYVDLKHQHS</sequence>
<protein>
    <submittedName>
        <fullName evidence="2">Uncharacterized protein</fullName>
    </submittedName>
</protein>
<organism evidence="2 3">
    <name type="scientific">Klebsiella pneumoniae</name>
    <dbReference type="NCBI Taxonomy" id="573"/>
    <lineage>
        <taxon>Bacteria</taxon>
        <taxon>Pseudomonadati</taxon>
        <taxon>Pseudomonadota</taxon>
        <taxon>Gammaproteobacteria</taxon>
        <taxon>Enterobacterales</taxon>
        <taxon>Enterobacteriaceae</taxon>
        <taxon>Klebsiella/Raoultella group</taxon>
        <taxon>Klebsiella</taxon>
        <taxon>Klebsiella pneumoniae complex</taxon>
    </lineage>
</organism>
<evidence type="ECO:0000256" key="1">
    <source>
        <dbReference type="SAM" id="Phobius"/>
    </source>
</evidence>
<evidence type="ECO:0000313" key="2">
    <source>
        <dbReference type="EMBL" id="MDP0965553.1"/>
    </source>
</evidence>
<keyword evidence="1" id="KW-0472">Membrane</keyword>
<dbReference type="AlphaFoldDB" id="A0AAW8A2Q8"/>
<reference evidence="2" key="1">
    <citation type="submission" date="2023-07" db="EMBL/GenBank/DDBJ databases">
        <authorList>
            <person name="Peng Z."/>
        </authorList>
    </citation>
    <scope>NUCLEOTIDE SEQUENCE</scope>
    <source>
        <strain evidence="2">KP219</strain>
    </source>
</reference>
<keyword evidence="1" id="KW-1133">Transmembrane helix</keyword>
<evidence type="ECO:0000313" key="3">
    <source>
        <dbReference type="Proteomes" id="UP001244490"/>
    </source>
</evidence>
<comment type="caution">
    <text evidence="2">The sequence shown here is derived from an EMBL/GenBank/DDBJ whole genome shotgun (WGS) entry which is preliminary data.</text>
</comment>
<accession>A0AAW8A2Q8</accession>
<dbReference type="EMBL" id="JAUUIA010000001">
    <property type="protein sequence ID" value="MDP0965553.1"/>
    <property type="molecule type" value="Genomic_DNA"/>
</dbReference>
<gene>
    <name evidence="2" type="ORF">Q6294_00610</name>
</gene>
<proteinExistence type="predicted"/>
<dbReference type="Proteomes" id="UP001244490">
    <property type="component" value="Unassembled WGS sequence"/>
</dbReference>
<feature type="transmembrane region" description="Helical" evidence="1">
    <location>
        <begin position="6"/>
        <end position="25"/>
    </location>
</feature>